<dbReference type="AlphaFoldDB" id="A0AB35U2X8"/>
<dbReference type="FunFam" id="3.40.50.1390:FF:000001">
    <property type="entry name" value="DNA recombinase"/>
    <property type="match status" value="1"/>
</dbReference>
<dbReference type="Pfam" id="PF00239">
    <property type="entry name" value="Resolvase"/>
    <property type="match status" value="1"/>
</dbReference>
<keyword evidence="4" id="KW-0233">DNA recombination</keyword>
<evidence type="ECO:0000313" key="6">
    <source>
        <dbReference type="EMBL" id="MDX8420147.1"/>
    </source>
</evidence>
<feature type="domain" description="Resolvase/invertase-type recombinase catalytic" evidence="5">
    <location>
        <begin position="1"/>
        <end position="134"/>
    </location>
</feature>
<dbReference type="InterPro" id="IPR006119">
    <property type="entry name" value="Resolv_N"/>
</dbReference>
<protein>
    <submittedName>
        <fullName evidence="6">Recombinase family protein</fullName>
    </submittedName>
</protein>
<dbReference type="CDD" id="cd03768">
    <property type="entry name" value="SR_ResInv"/>
    <property type="match status" value="1"/>
</dbReference>
<organism evidence="6 7">
    <name type="scientific">Grylomicrobium aquisgranensis</name>
    <dbReference type="NCBI Taxonomy" id="2926318"/>
    <lineage>
        <taxon>Bacteria</taxon>
        <taxon>Bacillati</taxon>
        <taxon>Bacillota</taxon>
        <taxon>Erysipelotrichia</taxon>
        <taxon>Erysipelotrichales</taxon>
        <taxon>Erysipelotrichaceae</taxon>
        <taxon>Grylomicrobium</taxon>
    </lineage>
</organism>
<dbReference type="PANTHER" id="PTHR30461">
    <property type="entry name" value="DNA-INVERTASE FROM LAMBDOID PROPHAGE"/>
    <property type="match status" value="1"/>
</dbReference>
<dbReference type="GO" id="GO:0000150">
    <property type="term" value="F:DNA strand exchange activity"/>
    <property type="evidence" value="ECO:0007669"/>
    <property type="project" value="InterPro"/>
</dbReference>
<comment type="caution">
    <text evidence="6">The sequence shown here is derived from an EMBL/GenBank/DDBJ whole genome shotgun (WGS) entry which is preliminary data.</text>
</comment>
<dbReference type="Proteomes" id="UP001286174">
    <property type="component" value="Unassembled WGS sequence"/>
</dbReference>
<dbReference type="SUPFAM" id="SSF53041">
    <property type="entry name" value="Resolvase-like"/>
    <property type="match status" value="1"/>
</dbReference>
<evidence type="ECO:0000256" key="1">
    <source>
        <dbReference type="ARBA" id="ARBA00009913"/>
    </source>
</evidence>
<keyword evidence="2" id="KW-0229">DNA integration</keyword>
<evidence type="ECO:0000313" key="7">
    <source>
        <dbReference type="Proteomes" id="UP001286174"/>
    </source>
</evidence>
<name>A0AB35U2X8_9FIRM</name>
<keyword evidence="7" id="KW-1185">Reference proteome</keyword>
<evidence type="ECO:0000259" key="5">
    <source>
        <dbReference type="PROSITE" id="PS51736"/>
    </source>
</evidence>
<comment type="similarity">
    <text evidence="1">Belongs to the site-specific recombinase resolvase family.</text>
</comment>
<evidence type="ECO:0000256" key="2">
    <source>
        <dbReference type="ARBA" id="ARBA00022908"/>
    </source>
</evidence>
<dbReference type="PROSITE" id="PS51736">
    <property type="entry name" value="RECOMBINASES_3"/>
    <property type="match status" value="1"/>
</dbReference>
<sequence length="192" mass="22476">MKIGYCRCSTVDQNTARQEKILKDLGCEKIYTDMTSGKNRDRPGLQEMMNYIREGDVLYVESISRLARSTHDLLDIIDELQKKKVSFVSDKERIDTNTPQGQFMLTVFAAMAELERSQIRQRQAEGIAIAKKDGKYRGKQPKPIDYILLEELYERWKNGEITQKYMCSKLNVSRSTLFRIIKKRYRSSLSYH</sequence>
<dbReference type="InterPro" id="IPR036162">
    <property type="entry name" value="Resolvase-like_N_sf"/>
</dbReference>
<dbReference type="PANTHER" id="PTHR30461:SF26">
    <property type="entry name" value="RESOLVASE HOMOLOG YNEB"/>
    <property type="match status" value="1"/>
</dbReference>
<dbReference type="GO" id="GO:0015074">
    <property type="term" value="P:DNA integration"/>
    <property type="evidence" value="ECO:0007669"/>
    <property type="project" value="UniProtKB-KW"/>
</dbReference>
<keyword evidence="3" id="KW-0238">DNA-binding</keyword>
<reference evidence="6 7" key="1">
    <citation type="submission" date="2022-03" db="EMBL/GenBank/DDBJ databases">
        <title>Novel taxa within the pig intestine.</title>
        <authorList>
            <person name="Wylensek D."/>
            <person name="Bishof K."/>
            <person name="Afrizal A."/>
            <person name="Clavel T."/>
        </authorList>
    </citation>
    <scope>NUCLEOTIDE SEQUENCE [LARGE SCALE GENOMIC DNA]</scope>
    <source>
        <strain evidence="6 7">CLA-KB-P133</strain>
    </source>
</reference>
<evidence type="ECO:0000256" key="4">
    <source>
        <dbReference type="ARBA" id="ARBA00023172"/>
    </source>
</evidence>
<dbReference type="GO" id="GO:0003677">
    <property type="term" value="F:DNA binding"/>
    <property type="evidence" value="ECO:0007669"/>
    <property type="project" value="UniProtKB-KW"/>
</dbReference>
<dbReference type="InterPro" id="IPR050639">
    <property type="entry name" value="SSR_resolvase"/>
</dbReference>
<dbReference type="EMBL" id="JALBUR010000023">
    <property type="protein sequence ID" value="MDX8420147.1"/>
    <property type="molecule type" value="Genomic_DNA"/>
</dbReference>
<dbReference type="RefSeq" id="WP_370596367.1">
    <property type="nucleotide sequence ID" value="NZ_JALBUR010000023.1"/>
</dbReference>
<dbReference type="Gene3D" id="3.40.50.1390">
    <property type="entry name" value="Resolvase, N-terminal catalytic domain"/>
    <property type="match status" value="1"/>
</dbReference>
<accession>A0AB35U2X8</accession>
<gene>
    <name evidence="6" type="ORF">MOZ60_08580</name>
</gene>
<evidence type="ECO:0000256" key="3">
    <source>
        <dbReference type="ARBA" id="ARBA00023125"/>
    </source>
</evidence>
<dbReference type="SMART" id="SM00857">
    <property type="entry name" value="Resolvase"/>
    <property type="match status" value="1"/>
</dbReference>
<proteinExistence type="inferred from homology"/>